<feature type="domain" description="S1 motif" evidence="9">
    <location>
        <begin position="200"/>
        <end position="266"/>
    </location>
</feature>
<dbReference type="Proteomes" id="UP000184041">
    <property type="component" value="Unassembled WGS sequence"/>
</dbReference>
<evidence type="ECO:0000256" key="8">
    <source>
        <dbReference type="SAM" id="MobiDB-lite"/>
    </source>
</evidence>
<dbReference type="EMBL" id="FQUS01000008">
    <property type="protein sequence ID" value="SHF39582.1"/>
    <property type="molecule type" value="Genomic_DNA"/>
</dbReference>
<dbReference type="GO" id="GO:0022627">
    <property type="term" value="C:cytosolic small ribosomal subunit"/>
    <property type="evidence" value="ECO:0007669"/>
    <property type="project" value="TreeGrafter"/>
</dbReference>
<comment type="similarity">
    <text evidence="1">Belongs to the bacterial ribosomal protein bS1 family.</text>
</comment>
<keyword evidence="11" id="KW-1185">Reference proteome</keyword>
<keyword evidence="4 10" id="KW-0689">Ribosomal protein</keyword>
<evidence type="ECO:0000259" key="9">
    <source>
        <dbReference type="PROSITE" id="PS50126"/>
    </source>
</evidence>
<dbReference type="InterPro" id="IPR012340">
    <property type="entry name" value="NA-bd_OB-fold"/>
</dbReference>
<dbReference type="InterPro" id="IPR000110">
    <property type="entry name" value="Ribosomal_bS1"/>
</dbReference>
<feature type="compositionally biased region" description="Acidic residues" evidence="8">
    <location>
        <begin position="37"/>
        <end position="67"/>
    </location>
</feature>
<protein>
    <recommendedName>
        <fullName evidence="6">Small ribosomal subunit protein bS1</fullName>
    </recommendedName>
    <alternativeName>
        <fullName evidence="7">30S ribosomal protein S1</fullName>
    </alternativeName>
</protein>
<organism evidence="10 11">
    <name type="scientific">Fodinibius roseus</name>
    <dbReference type="NCBI Taxonomy" id="1194090"/>
    <lineage>
        <taxon>Bacteria</taxon>
        <taxon>Pseudomonadati</taxon>
        <taxon>Balneolota</taxon>
        <taxon>Balneolia</taxon>
        <taxon>Balneolales</taxon>
        <taxon>Balneolaceae</taxon>
        <taxon>Fodinibius</taxon>
    </lineage>
</organism>
<dbReference type="InterPro" id="IPR035104">
    <property type="entry name" value="Ribosomal_protein_S1-like"/>
</dbReference>
<gene>
    <name evidence="10" type="ORF">SAMN05443144_10861</name>
</gene>
<dbReference type="OrthoDB" id="9804077at2"/>
<keyword evidence="2" id="KW-0677">Repeat</keyword>
<dbReference type="FunFam" id="2.40.50.140:FF:000011">
    <property type="entry name" value="30S ribosomal protein S1"/>
    <property type="match status" value="2"/>
</dbReference>
<dbReference type="InterPro" id="IPR050437">
    <property type="entry name" value="Ribos_protein_bS1-like"/>
</dbReference>
<dbReference type="PANTHER" id="PTHR10724">
    <property type="entry name" value="30S RIBOSOMAL PROTEIN S1"/>
    <property type="match status" value="1"/>
</dbReference>
<dbReference type="CDD" id="cd05688">
    <property type="entry name" value="S1_RPS1_repeat_ec3"/>
    <property type="match status" value="1"/>
</dbReference>
<dbReference type="STRING" id="1194090.SAMN05443144_10861"/>
<feature type="compositionally biased region" description="Basic and acidic residues" evidence="8">
    <location>
        <begin position="655"/>
        <end position="670"/>
    </location>
</feature>
<sequence>MTDELKQEQNQEEPEEQTAVTEEVAEEESEKAREESISEESASEEESAADAADETEEEEGGQQEPEEVSVPSFSGDIDEADTYTYDQLQAASEDYSDEEFHQLADMYENTLNEIEEKEIVTGRVVSVDEDYVIVDIGFKSEGIVQTNEFPDEVVENLAPGDEVDVFLDKVEDQEGQLILSRRKADILHAWETIERAAETGEIVEGYIKRRIKGGMVADIMGIDAFLPGSQIDVRPVRDFDAYVGKTMEFQVVKLNMHAENVVVSHRALIESDLEEQREEILSTIEEGQVLEGIVKNITDFGVFIDLGGVDGLLHITDLSWGRVEHPKEIVSLDQRMNVAVIDFDDESKRVSLGLKQLQPHPWDEIDLKYPENIQVQGRVVSIADYGAFIELEKGVEGLIHISEMSWTQHIKHPSQLVSKDDIIDCVVLNVNEPEKKISLGVKQLEKDPWEEIDKRYPVGSKHKGTVRNLTNFGVFVELEPGIDGLIHISDLSWTEKVNHPNEIIDKDEEIEVVILAIDFENRRITLGHKQIEDNPWEQFAEEYGGTNKVEGEVADITDKGVFVTLPHGLKGFIPASKTEADGEPSENFAEGDSVEAFVIELDETNKNITLSQREQDVKKAKSTSSSTQKKSRSKKKKSSPQTGTPTLGEMSGLADLKEQMAAKEKAEAAERLQAAAKEADKEEEKDDEEQE</sequence>
<dbReference type="GO" id="GO:0003735">
    <property type="term" value="F:structural constituent of ribosome"/>
    <property type="evidence" value="ECO:0007669"/>
    <property type="project" value="InterPro"/>
</dbReference>
<evidence type="ECO:0000313" key="10">
    <source>
        <dbReference type="EMBL" id="SHF39582.1"/>
    </source>
</evidence>
<dbReference type="SMART" id="SM00316">
    <property type="entry name" value="S1"/>
    <property type="match status" value="6"/>
</dbReference>
<evidence type="ECO:0000256" key="7">
    <source>
        <dbReference type="ARBA" id="ARBA00035517"/>
    </source>
</evidence>
<dbReference type="SUPFAM" id="SSF50249">
    <property type="entry name" value="Nucleic acid-binding proteins"/>
    <property type="match status" value="6"/>
</dbReference>
<dbReference type="CDD" id="cd04465">
    <property type="entry name" value="S1_RPS1_repeat_ec2_hs2"/>
    <property type="match status" value="1"/>
</dbReference>
<keyword evidence="3" id="KW-0694">RNA-binding</keyword>
<evidence type="ECO:0000256" key="5">
    <source>
        <dbReference type="ARBA" id="ARBA00023274"/>
    </source>
</evidence>
<name>A0A1M5BBQ7_9BACT</name>
<dbReference type="Gene3D" id="2.40.50.140">
    <property type="entry name" value="Nucleic acid-binding proteins"/>
    <property type="match status" value="6"/>
</dbReference>
<evidence type="ECO:0000256" key="3">
    <source>
        <dbReference type="ARBA" id="ARBA00022884"/>
    </source>
</evidence>
<keyword evidence="5" id="KW-0687">Ribonucleoprotein</keyword>
<dbReference type="NCBIfam" id="NF004953">
    <property type="entry name" value="PRK06299.1-3"/>
    <property type="match status" value="1"/>
</dbReference>
<dbReference type="FunFam" id="2.40.50.140:FF:000110">
    <property type="entry name" value="30S ribosomal protein S1"/>
    <property type="match status" value="1"/>
</dbReference>
<feature type="domain" description="S1 motif" evidence="9">
    <location>
        <begin position="372"/>
        <end position="442"/>
    </location>
</feature>
<dbReference type="PROSITE" id="PS50126">
    <property type="entry name" value="S1"/>
    <property type="match status" value="6"/>
</dbReference>
<evidence type="ECO:0000313" key="11">
    <source>
        <dbReference type="Proteomes" id="UP000184041"/>
    </source>
</evidence>
<dbReference type="PRINTS" id="PR00681">
    <property type="entry name" value="RIBOSOMALS1"/>
</dbReference>
<evidence type="ECO:0000256" key="2">
    <source>
        <dbReference type="ARBA" id="ARBA00022737"/>
    </source>
</evidence>
<dbReference type="PANTHER" id="PTHR10724:SF7">
    <property type="entry name" value="SMALL RIBOSOMAL SUBUNIT PROTEIN BS1C"/>
    <property type="match status" value="1"/>
</dbReference>
<dbReference type="GO" id="GO:0003729">
    <property type="term" value="F:mRNA binding"/>
    <property type="evidence" value="ECO:0007669"/>
    <property type="project" value="TreeGrafter"/>
</dbReference>
<dbReference type="AlphaFoldDB" id="A0A1M5BBQ7"/>
<feature type="region of interest" description="Disordered" evidence="8">
    <location>
        <begin position="1"/>
        <end position="78"/>
    </location>
</feature>
<reference evidence="10 11" key="1">
    <citation type="submission" date="2016-11" db="EMBL/GenBank/DDBJ databases">
        <authorList>
            <person name="Jaros S."/>
            <person name="Januszkiewicz K."/>
            <person name="Wedrychowicz H."/>
        </authorList>
    </citation>
    <scope>NUCLEOTIDE SEQUENCE [LARGE SCALE GENOMIC DNA]</scope>
    <source>
        <strain evidence="10 11">DSM 21986</strain>
    </source>
</reference>
<feature type="domain" description="S1 motif" evidence="9">
    <location>
        <begin position="459"/>
        <end position="529"/>
    </location>
</feature>
<feature type="region of interest" description="Disordered" evidence="8">
    <location>
        <begin position="609"/>
        <end position="691"/>
    </location>
</feature>
<feature type="compositionally biased region" description="Basic residues" evidence="8">
    <location>
        <begin position="629"/>
        <end position="638"/>
    </location>
</feature>
<dbReference type="NCBIfam" id="TIGR00717">
    <property type="entry name" value="rpsA"/>
    <property type="match status" value="1"/>
</dbReference>
<evidence type="ECO:0000256" key="1">
    <source>
        <dbReference type="ARBA" id="ARBA00006767"/>
    </source>
</evidence>
<feature type="domain" description="S1 motif" evidence="9">
    <location>
        <begin position="546"/>
        <end position="613"/>
    </location>
</feature>
<evidence type="ECO:0000256" key="4">
    <source>
        <dbReference type="ARBA" id="ARBA00022980"/>
    </source>
</evidence>
<dbReference type="InterPro" id="IPR003029">
    <property type="entry name" value="S1_domain"/>
</dbReference>
<dbReference type="CDD" id="cd05687">
    <property type="entry name" value="S1_RPS1_repeat_ec1_hs1"/>
    <property type="match status" value="1"/>
</dbReference>
<accession>A0A1M5BBQ7</accession>
<dbReference type="FunFam" id="2.40.50.140:FF:000051">
    <property type="entry name" value="RNA-binding transcriptional accessory protein"/>
    <property type="match status" value="1"/>
</dbReference>
<dbReference type="GO" id="GO:0006412">
    <property type="term" value="P:translation"/>
    <property type="evidence" value="ECO:0007669"/>
    <property type="project" value="InterPro"/>
</dbReference>
<dbReference type="RefSeq" id="WP_073062581.1">
    <property type="nucleotide sequence ID" value="NZ_FQUS01000008.1"/>
</dbReference>
<feature type="domain" description="S1 motif" evidence="9">
    <location>
        <begin position="287"/>
        <end position="355"/>
    </location>
</feature>
<feature type="domain" description="S1 motif" evidence="9">
    <location>
        <begin position="117"/>
        <end position="182"/>
    </location>
</feature>
<proteinExistence type="inferred from homology"/>
<evidence type="ECO:0000256" key="6">
    <source>
        <dbReference type="ARBA" id="ARBA00035293"/>
    </source>
</evidence>
<dbReference type="Pfam" id="PF00575">
    <property type="entry name" value="S1"/>
    <property type="match status" value="6"/>
</dbReference>